<evidence type="ECO:0000256" key="1">
    <source>
        <dbReference type="SAM" id="SignalP"/>
    </source>
</evidence>
<evidence type="ECO:0008006" key="4">
    <source>
        <dbReference type="Google" id="ProtNLM"/>
    </source>
</evidence>
<dbReference type="EMBL" id="JPWH01000004">
    <property type="protein sequence ID" value="RCK52352.1"/>
    <property type="molecule type" value="Genomic_DNA"/>
</dbReference>
<accession>A0A367XI18</accession>
<dbReference type="OrthoDB" id="7348971at2"/>
<dbReference type="Proteomes" id="UP000252517">
    <property type="component" value="Unassembled WGS sequence"/>
</dbReference>
<proteinExistence type="predicted"/>
<evidence type="ECO:0000313" key="2">
    <source>
        <dbReference type="EMBL" id="RCK52352.1"/>
    </source>
</evidence>
<comment type="caution">
    <text evidence="2">The sequence shown here is derived from an EMBL/GenBank/DDBJ whole genome shotgun (WGS) entry which is preliminary data.</text>
</comment>
<protein>
    <recommendedName>
        <fullName evidence="4">Lipoprotein</fullName>
    </recommendedName>
</protein>
<gene>
    <name evidence="2" type="ORF">TH25_07585</name>
</gene>
<name>A0A367XI18_9PROT</name>
<dbReference type="PROSITE" id="PS51257">
    <property type="entry name" value="PROKAR_LIPOPROTEIN"/>
    <property type="match status" value="1"/>
</dbReference>
<feature type="chain" id="PRO_5016810085" description="Lipoprotein" evidence="1">
    <location>
        <begin position="26"/>
        <end position="156"/>
    </location>
</feature>
<reference evidence="2 3" key="1">
    <citation type="submission" date="2014-07" db="EMBL/GenBank/DDBJ databases">
        <title>Draft genome sequence of Thalassospira profundimaris S25-3-2.</title>
        <authorList>
            <person name="Lai Q."/>
            <person name="Shao Z."/>
        </authorList>
    </citation>
    <scope>NUCLEOTIDE SEQUENCE [LARGE SCALE GENOMIC DNA]</scope>
    <source>
        <strain evidence="2 3">S25-3-2</strain>
    </source>
</reference>
<evidence type="ECO:0000313" key="3">
    <source>
        <dbReference type="Proteomes" id="UP000252517"/>
    </source>
</evidence>
<keyword evidence="1" id="KW-0732">Signal</keyword>
<feature type="signal peptide" evidence="1">
    <location>
        <begin position="1"/>
        <end position="25"/>
    </location>
</feature>
<organism evidence="2 3">
    <name type="scientific">Thalassospira profundimaris</name>
    <dbReference type="NCBI Taxonomy" id="502049"/>
    <lineage>
        <taxon>Bacteria</taxon>
        <taxon>Pseudomonadati</taxon>
        <taxon>Pseudomonadota</taxon>
        <taxon>Alphaproteobacteria</taxon>
        <taxon>Rhodospirillales</taxon>
        <taxon>Thalassospiraceae</taxon>
        <taxon>Thalassospira</taxon>
    </lineage>
</organism>
<dbReference type="RefSeq" id="WP_114087735.1">
    <property type="nucleotide sequence ID" value="NZ_JPWH01000004.1"/>
</dbReference>
<dbReference type="AlphaFoldDB" id="A0A367XI18"/>
<sequence>MRAKQIKKAGMIGVISLGAAITLSACGSTTTVNSTDIDVDSTDMTEAGTVLVNQGYQPLTGTALVSAINNRTFSYRDGDEDANVNVTYFENGVASLTWNDDDGDRGMKKRLWTVEQSKYLCLWDRSEDDDCATVYTKAGQLATVDNDGDVRYMTQS</sequence>